<evidence type="ECO:0000313" key="4">
    <source>
        <dbReference type="Proteomes" id="UP001165121"/>
    </source>
</evidence>
<sequence>MGKSIKALTVTLRHIAVVATLSTIASVATLYAVALTTVFPVPFSMLLGSPPCIVVFGACFAYFWGAQVRDDPSVQVDMKREQAVSRCQVALTVVYPLYISGFVSLSGIYQTMFVAVLPLIKLVSRNWVAHALNGHDDLKPQAVTFIVEVFSALYVSNALSTSSSWMATAMIMTVDAVVVWQYTRDIAGALNDVKLLMRKIPQNHPVARDNFVQVAVRLIEAEGLLQTANLASSCLSPAYLAKVDEWVTSKSLMMKREATHASKNVNTPVSKRTRGSHRISSQSSSSKVYASSAFSSTTTAVQPAENGIATLENVFSQEERALFIHQTASALFITEFVILAEYVEVMLPIAYGWKSLLPKK</sequence>
<evidence type="ECO:0000313" key="3">
    <source>
        <dbReference type="EMBL" id="GMF40097.1"/>
    </source>
</evidence>
<dbReference type="EMBL" id="BSXT01001226">
    <property type="protein sequence ID" value="GMF40097.1"/>
    <property type="molecule type" value="Genomic_DNA"/>
</dbReference>
<dbReference type="AlphaFoldDB" id="A0A9W6XIP3"/>
<name>A0A9W6XIP3_9STRA</name>
<comment type="caution">
    <text evidence="3">The sequence shown here is derived from an EMBL/GenBank/DDBJ whole genome shotgun (WGS) entry which is preliminary data.</text>
</comment>
<dbReference type="OrthoDB" id="127294at2759"/>
<proteinExistence type="predicted"/>
<feature type="transmembrane region" description="Helical" evidence="2">
    <location>
        <begin position="12"/>
        <end position="34"/>
    </location>
</feature>
<feature type="transmembrane region" description="Helical" evidence="2">
    <location>
        <begin position="46"/>
        <end position="66"/>
    </location>
</feature>
<feature type="transmembrane region" description="Helical" evidence="2">
    <location>
        <begin position="87"/>
        <end position="109"/>
    </location>
</feature>
<gene>
    <name evidence="3" type="ORF">Pfra01_001216800</name>
</gene>
<organism evidence="3 4">
    <name type="scientific">Phytophthora fragariaefolia</name>
    <dbReference type="NCBI Taxonomy" id="1490495"/>
    <lineage>
        <taxon>Eukaryota</taxon>
        <taxon>Sar</taxon>
        <taxon>Stramenopiles</taxon>
        <taxon>Oomycota</taxon>
        <taxon>Peronosporomycetes</taxon>
        <taxon>Peronosporales</taxon>
        <taxon>Peronosporaceae</taxon>
        <taxon>Phytophthora</taxon>
    </lineage>
</organism>
<keyword evidence="2" id="KW-1133">Transmembrane helix</keyword>
<feature type="region of interest" description="Disordered" evidence="1">
    <location>
        <begin position="263"/>
        <end position="284"/>
    </location>
</feature>
<keyword evidence="2" id="KW-0812">Transmembrane</keyword>
<evidence type="ECO:0000256" key="1">
    <source>
        <dbReference type="SAM" id="MobiDB-lite"/>
    </source>
</evidence>
<protein>
    <submittedName>
        <fullName evidence="3">Unnamed protein product</fullName>
    </submittedName>
</protein>
<accession>A0A9W6XIP3</accession>
<keyword evidence="4" id="KW-1185">Reference proteome</keyword>
<evidence type="ECO:0000256" key="2">
    <source>
        <dbReference type="SAM" id="Phobius"/>
    </source>
</evidence>
<keyword evidence="2" id="KW-0472">Membrane</keyword>
<dbReference type="Proteomes" id="UP001165121">
    <property type="component" value="Unassembled WGS sequence"/>
</dbReference>
<reference evidence="3" key="1">
    <citation type="submission" date="2023-04" db="EMBL/GenBank/DDBJ databases">
        <title>Phytophthora fragariaefolia NBRC 109709.</title>
        <authorList>
            <person name="Ichikawa N."/>
            <person name="Sato H."/>
            <person name="Tonouchi N."/>
        </authorList>
    </citation>
    <scope>NUCLEOTIDE SEQUENCE</scope>
    <source>
        <strain evidence="3">NBRC 109709</strain>
    </source>
</reference>